<dbReference type="InterPro" id="IPR026898">
    <property type="entry name" value="PrsW"/>
</dbReference>
<sequence>MSGAAELGMRPLRPRTPTFVDGRSWVFWTMVMLTLAAFTQVAPLVLESLLANPASGVYAAAVWAVYGIAFASAVYLFELFERRRILNVAGSLLWGAIVAVGVSHVAGPAMHSIVATRLGEDSLWLSAVAAPLVEEPLKALGVVALALIPGARIRTVADGAFYGGMIGLGFQVVEGFLYTARTAALAGDAMDTVTQMFVLRGIVAGLWSHAAFSAVAGAGIAFFFVSVAPAVQRWAVTLGSLGAAMALHAFLNSPVIHGTQVSSALIKGVPIVAVLLTTLHVSHSRERAIFARTARVTVPDHLVSPADFEGLATRNRRRHARAEMRERHGRMAARDLHKLQRAQLALLVAAHSDGMVSSRAAEAAGRVTSARSALAWSIVGR</sequence>
<protein>
    <submittedName>
        <fullName evidence="2">Protease prsW family protein</fullName>
    </submittedName>
</protein>
<keyword evidence="1" id="KW-1133">Transmembrane helix</keyword>
<feature type="transmembrane region" description="Helical" evidence="1">
    <location>
        <begin position="263"/>
        <end position="282"/>
    </location>
</feature>
<dbReference type="EMBL" id="FNZI01000006">
    <property type="protein sequence ID" value="SEJ61757.1"/>
    <property type="molecule type" value="Genomic_DNA"/>
</dbReference>
<feature type="transmembrane region" description="Helical" evidence="1">
    <location>
        <begin position="92"/>
        <end position="111"/>
    </location>
</feature>
<dbReference type="AlphaFoldDB" id="A0A1H7ACZ2"/>
<keyword evidence="2" id="KW-0645">Protease</keyword>
<dbReference type="Pfam" id="PF13367">
    <property type="entry name" value="PrsW-protease"/>
    <property type="match status" value="1"/>
</dbReference>
<proteinExistence type="predicted"/>
<gene>
    <name evidence="2" type="ORF">SAMN05421637_2420</name>
</gene>
<keyword evidence="3" id="KW-1185">Reference proteome</keyword>
<evidence type="ECO:0000256" key="1">
    <source>
        <dbReference type="SAM" id="Phobius"/>
    </source>
</evidence>
<evidence type="ECO:0000313" key="2">
    <source>
        <dbReference type="EMBL" id="SEJ61757.1"/>
    </source>
</evidence>
<dbReference type="PANTHER" id="PTHR36844:SF1">
    <property type="entry name" value="PROTEASE PRSW"/>
    <property type="match status" value="1"/>
</dbReference>
<dbReference type="Proteomes" id="UP000183315">
    <property type="component" value="Unassembled WGS sequence"/>
</dbReference>
<dbReference type="GO" id="GO:0006508">
    <property type="term" value="P:proteolysis"/>
    <property type="evidence" value="ECO:0007669"/>
    <property type="project" value="UniProtKB-KW"/>
</dbReference>
<dbReference type="PANTHER" id="PTHR36844">
    <property type="entry name" value="PROTEASE PRSW"/>
    <property type="match status" value="1"/>
</dbReference>
<name>A0A1H7ACZ2_9MICO</name>
<accession>A0A1H7ACZ2</accession>
<dbReference type="eggNOG" id="COG2339">
    <property type="taxonomic scope" value="Bacteria"/>
</dbReference>
<feature type="transmembrane region" description="Helical" evidence="1">
    <location>
        <begin position="58"/>
        <end position="80"/>
    </location>
</feature>
<feature type="transmembrane region" description="Helical" evidence="1">
    <location>
        <begin position="160"/>
        <end position="178"/>
    </location>
</feature>
<feature type="transmembrane region" description="Helical" evidence="1">
    <location>
        <begin position="198"/>
        <end position="227"/>
    </location>
</feature>
<keyword evidence="2" id="KW-0378">Hydrolase</keyword>
<dbReference type="GO" id="GO:0008233">
    <property type="term" value="F:peptidase activity"/>
    <property type="evidence" value="ECO:0007669"/>
    <property type="project" value="UniProtKB-KW"/>
</dbReference>
<dbReference type="STRING" id="1043493.SAMN05421637_2420"/>
<feature type="transmembrane region" description="Helical" evidence="1">
    <location>
        <begin position="123"/>
        <end position="148"/>
    </location>
</feature>
<evidence type="ECO:0000313" key="3">
    <source>
        <dbReference type="Proteomes" id="UP000183315"/>
    </source>
</evidence>
<reference evidence="3" key="1">
    <citation type="submission" date="2016-10" db="EMBL/GenBank/DDBJ databases">
        <authorList>
            <person name="Varghese N."/>
        </authorList>
    </citation>
    <scope>NUCLEOTIDE SEQUENCE [LARGE SCALE GENOMIC DNA]</scope>
    <source>
        <strain evidence="3">DSM 24868</strain>
    </source>
</reference>
<organism evidence="2 3">
    <name type="scientific">Demequina mangrovi</name>
    <dbReference type="NCBI Taxonomy" id="1043493"/>
    <lineage>
        <taxon>Bacteria</taxon>
        <taxon>Bacillati</taxon>
        <taxon>Actinomycetota</taxon>
        <taxon>Actinomycetes</taxon>
        <taxon>Micrococcales</taxon>
        <taxon>Demequinaceae</taxon>
        <taxon>Demequina</taxon>
    </lineage>
</organism>
<dbReference type="RefSeq" id="WP_042215730.1">
    <property type="nucleotide sequence ID" value="NZ_BBLU01000014.1"/>
</dbReference>
<dbReference type="OrthoDB" id="9785431at2"/>
<keyword evidence="1" id="KW-0472">Membrane</keyword>
<keyword evidence="1" id="KW-0812">Transmembrane</keyword>
<feature type="transmembrane region" description="Helical" evidence="1">
    <location>
        <begin position="25"/>
        <end position="46"/>
    </location>
</feature>
<feature type="transmembrane region" description="Helical" evidence="1">
    <location>
        <begin position="234"/>
        <end position="251"/>
    </location>
</feature>